<evidence type="ECO:0000259" key="5">
    <source>
        <dbReference type="PROSITE" id="PS01124"/>
    </source>
</evidence>
<dbReference type="Proteomes" id="UP001519290">
    <property type="component" value="Unassembled WGS sequence"/>
</dbReference>
<dbReference type="SUPFAM" id="SSF51215">
    <property type="entry name" value="Regulatory protein AraC"/>
    <property type="match status" value="1"/>
</dbReference>
<dbReference type="Pfam" id="PF12833">
    <property type="entry name" value="HTH_18"/>
    <property type="match status" value="1"/>
</dbReference>
<dbReference type="Gene3D" id="1.10.10.60">
    <property type="entry name" value="Homeodomain-like"/>
    <property type="match status" value="1"/>
</dbReference>
<name>A0ABS4WWI0_9MICO</name>
<dbReference type="InterPro" id="IPR050204">
    <property type="entry name" value="AraC_XylS_family_regulators"/>
</dbReference>
<feature type="domain" description="HTH araC/xylS-type" evidence="5">
    <location>
        <begin position="173"/>
        <end position="271"/>
    </location>
</feature>
<accession>A0ABS4WWI0</accession>
<dbReference type="SMART" id="SM00342">
    <property type="entry name" value="HTH_ARAC"/>
    <property type="match status" value="1"/>
</dbReference>
<gene>
    <name evidence="6" type="ORF">JOF43_000463</name>
</gene>
<dbReference type="InterPro" id="IPR018062">
    <property type="entry name" value="HTH_AraC-typ_CS"/>
</dbReference>
<dbReference type="PROSITE" id="PS00041">
    <property type="entry name" value="HTH_ARAC_FAMILY_1"/>
    <property type="match status" value="1"/>
</dbReference>
<evidence type="ECO:0000256" key="4">
    <source>
        <dbReference type="ARBA" id="ARBA00023163"/>
    </source>
</evidence>
<dbReference type="PROSITE" id="PS01124">
    <property type="entry name" value="HTH_ARAC_FAMILY_2"/>
    <property type="match status" value="1"/>
</dbReference>
<proteinExistence type="predicted"/>
<keyword evidence="7" id="KW-1185">Reference proteome</keyword>
<evidence type="ECO:0000313" key="7">
    <source>
        <dbReference type="Proteomes" id="UP001519290"/>
    </source>
</evidence>
<evidence type="ECO:0000256" key="3">
    <source>
        <dbReference type="ARBA" id="ARBA00023159"/>
    </source>
</evidence>
<dbReference type="InterPro" id="IPR037923">
    <property type="entry name" value="HTH-like"/>
</dbReference>
<dbReference type="SUPFAM" id="SSF46689">
    <property type="entry name" value="Homeodomain-like"/>
    <property type="match status" value="1"/>
</dbReference>
<dbReference type="InterPro" id="IPR009057">
    <property type="entry name" value="Homeodomain-like_sf"/>
</dbReference>
<protein>
    <submittedName>
        <fullName evidence="6">AraC-like DNA-binding protein</fullName>
    </submittedName>
</protein>
<dbReference type="PANTHER" id="PTHR46796">
    <property type="entry name" value="HTH-TYPE TRANSCRIPTIONAL ACTIVATOR RHAS-RELATED"/>
    <property type="match status" value="1"/>
</dbReference>
<keyword evidence="4" id="KW-0804">Transcription</keyword>
<organism evidence="6 7">
    <name type="scientific">Brachybacterium sacelli</name>
    <dbReference type="NCBI Taxonomy" id="173364"/>
    <lineage>
        <taxon>Bacteria</taxon>
        <taxon>Bacillati</taxon>
        <taxon>Actinomycetota</taxon>
        <taxon>Actinomycetes</taxon>
        <taxon>Micrococcales</taxon>
        <taxon>Dermabacteraceae</taxon>
        <taxon>Brachybacterium</taxon>
    </lineage>
</organism>
<evidence type="ECO:0000256" key="2">
    <source>
        <dbReference type="ARBA" id="ARBA00023125"/>
    </source>
</evidence>
<keyword evidence="1" id="KW-0805">Transcription regulation</keyword>
<dbReference type="RefSeq" id="WP_209898531.1">
    <property type="nucleotide sequence ID" value="NZ_BAAAJW010000008.1"/>
</dbReference>
<keyword evidence="3" id="KW-0010">Activator</keyword>
<keyword evidence="2" id="KW-0238">DNA-binding</keyword>
<comment type="caution">
    <text evidence="6">The sequence shown here is derived from an EMBL/GenBank/DDBJ whole genome shotgun (WGS) entry which is preliminary data.</text>
</comment>
<dbReference type="InterPro" id="IPR018060">
    <property type="entry name" value="HTH_AraC"/>
</dbReference>
<dbReference type="EMBL" id="JAGIOD010000001">
    <property type="protein sequence ID" value="MBP2380506.1"/>
    <property type="molecule type" value="Genomic_DNA"/>
</dbReference>
<reference evidence="6 7" key="1">
    <citation type="submission" date="2021-03" db="EMBL/GenBank/DDBJ databases">
        <title>Sequencing the genomes of 1000 actinobacteria strains.</title>
        <authorList>
            <person name="Klenk H.-P."/>
        </authorList>
    </citation>
    <scope>NUCLEOTIDE SEQUENCE [LARGE SCALE GENOMIC DNA]</scope>
    <source>
        <strain evidence="6 7">DSM 14566</strain>
    </source>
</reference>
<evidence type="ECO:0000256" key="1">
    <source>
        <dbReference type="ARBA" id="ARBA00023015"/>
    </source>
</evidence>
<evidence type="ECO:0000313" key="6">
    <source>
        <dbReference type="EMBL" id="MBP2380506.1"/>
    </source>
</evidence>
<sequence>MTLTELTLSGSRLAQVADYPAGSSYGPRRLPDFELVWLLTGSARLTLVPRAACVEAVDYTLLPGDLAVARSGDRDHYAWDPRVPSRHAYLHFTVDALGSLPDPSRWPAMRKFSDLPLLEALCDYLLALAADGSESAWHRSTQVLHWLVDLYVTGPLPHDPMAGLPAPVHVALEKVRDIWTRDGLRLIHVQELASDAHVSTAHLHRVFRASLGVGPARCLELVRLWQAATALQRSNATVSEVGALCGYPDRFHFSRRFRSLYGMSPREVRYQSGALDFAGPLRRAGLLGLAQRLLAPIRPSL</sequence>